<feature type="compositionally biased region" description="Polar residues" evidence="1">
    <location>
        <begin position="63"/>
        <end position="76"/>
    </location>
</feature>
<feature type="region of interest" description="Disordered" evidence="1">
    <location>
        <begin position="59"/>
        <end position="82"/>
    </location>
</feature>
<dbReference type="HOGENOM" id="CLU_082150_0_0_1"/>
<dbReference type="eggNOG" id="ENOG502S689">
    <property type="taxonomic scope" value="Eukaryota"/>
</dbReference>
<evidence type="ECO:0000256" key="2">
    <source>
        <dbReference type="SAM" id="SignalP"/>
    </source>
</evidence>
<evidence type="ECO:0000313" key="3">
    <source>
        <dbReference type="EMBL" id="CAZ84181.1"/>
    </source>
</evidence>
<gene>
    <name evidence="3" type="ORF">GSTUM_00008253001</name>
</gene>
<organism evidence="3 4">
    <name type="scientific">Tuber melanosporum (strain Mel28)</name>
    <name type="common">Perigord black truffle</name>
    <dbReference type="NCBI Taxonomy" id="656061"/>
    <lineage>
        <taxon>Eukaryota</taxon>
        <taxon>Fungi</taxon>
        <taxon>Dikarya</taxon>
        <taxon>Ascomycota</taxon>
        <taxon>Pezizomycotina</taxon>
        <taxon>Pezizomycetes</taxon>
        <taxon>Pezizales</taxon>
        <taxon>Tuberaceae</taxon>
        <taxon>Tuber</taxon>
    </lineage>
</organism>
<evidence type="ECO:0000313" key="4">
    <source>
        <dbReference type="Proteomes" id="UP000006911"/>
    </source>
</evidence>
<accession>D5GI38</accession>
<feature type="signal peptide" evidence="2">
    <location>
        <begin position="1"/>
        <end position="32"/>
    </location>
</feature>
<dbReference type="GeneID" id="9181936"/>
<dbReference type="AlphaFoldDB" id="D5GI38"/>
<reference evidence="3 4" key="1">
    <citation type="journal article" date="2010" name="Nature">
        <title>Perigord black truffle genome uncovers evolutionary origins and mechanisms of symbiosis.</title>
        <authorList>
            <person name="Martin F."/>
            <person name="Kohler A."/>
            <person name="Murat C."/>
            <person name="Balestrini R."/>
            <person name="Coutinho P.M."/>
            <person name="Jaillon O."/>
            <person name="Montanini B."/>
            <person name="Morin E."/>
            <person name="Noel B."/>
            <person name="Percudani R."/>
            <person name="Porcel B."/>
            <person name="Rubini A."/>
            <person name="Amicucci A."/>
            <person name="Amselem J."/>
            <person name="Anthouard V."/>
            <person name="Arcioni S."/>
            <person name="Artiguenave F."/>
            <person name="Aury J.M."/>
            <person name="Ballario P."/>
            <person name="Bolchi A."/>
            <person name="Brenna A."/>
            <person name="Brun A."/>
            <person name="Buee M."/>
            <person name="Cantarel B."/>
            <person name="Chevalier G."/>
            <person name="Couloux A."/>
            <person name="Da Silva C."/>
            <person name="Denoeud F."/>
            <person name="Duplessis S."/>
            <person name="Ghignone S."/>
            <person name="Hilselberger B."/>
            <person name="Iotti M."/>
            <person name="Marcais B."/>
            <person name="Mello A."/>
            <person name="Miranda M."/>
            <person name="Pacioni G."/>
            <person name="Quesneville H."/>
            <person name="Riccioni C."/>
            <person name="Ruotolo R."/>
            <person name="Splivallo R."/>
            <person name="Stocchi V."/>
            <person name="Tisserant E."/>
            <person name="Viscomi A.R."/>
            <person name="Zambonelli A."/>
            <person name="Zampieri E."/>
            <person name="Henrissat B."/>
            <person name="Lebrun M.H."/>
            <person name="Paolocci F."/>
            <person name="Bonfante P."/>
            <person name="Ottonello S."/>
            <person name="Wincker P."/>
        </authorList>
    </citation>
    <scope>NUCLEOTIDE SEQUENCE [LARGE SCALE GENOMIC DNA]</scope>
    <source>
        <strain evidence="3 4">Mel28</strain>
    </source>
</reference>
<dbReference type="InParanoid" id="D5GI38"/>
<dbReference type="EMBL" id="FN430323">
    <property type="protein sequence ID" value="CAZ84181.1"/>
    <property type="molecule type" value="Genomic_DNA"/>
</dbReference>
<proteinExistence type="predicted"/>
<dbReference type="RefSeq" id="XP_002839990.1">
    <property type="nucleotide sequence ID" value="XM_002839944.1"/>
</dbReference>
<dbReference type="OMA" id="LRCISHP"/>
<name>D5GI38_TUBMM</name>
<evidence type="ECO:0000256" key="1">
    <source>
        <dbReference type="SAM" id="MobiDB-lite"/>
    </source>
</evidence>
<dbReference type="STRING" id="656061.D5GI38"/>
<keyword evidence="2" id="KW-0732">Signal</keyword>
<dbReference type="Proteomes" id="UP000006911">
    <property type="component" value="Unassembled WGS sequence"/>
</dbReference>
<protein>
    <submittedName>
        <fullName evidence="3">(Perigord truffle) hypothetical protein</fullName>
    </submittedName>
</protein>
<keyword evidence="4" id="KW-1185">Reference proteome</keyword>
<dbReference type="KEGG" id="tml:GSTUM_00008253001"/>
<feature type="chain" id="PRO_5003072168" evidence="2">
    <location>
        <begin position="33"/>
        <end position="258"/>
    </location>
</feature>
<sequence length="258" mass="27753">MHPWDTNTGTIPAHPLPLLLLLLLLLFPPSSSPFFYSSFLCSTVPKLIASSTMPHAEELNGASKANGSTSAQSDPASPSSYKSLSHLKSYPIVNDSISVFENHPLGQRSISLSQSCYSTFLAPITPYLSRAAPYVSRADEFADSNLGKIDSYFPILKEPTDEIKSVVAGAVGYPKKLVGEVYLRGADFAKEGREYVFKVYEDECSKSGSTDGVIPKAKATVTTGLVVSSDIMGSLAAYLGNKKEKAKAVAREKTESEK</sequence>